<keyword evidence="4 8" id="KW-0812">Transmembrane</keyword>
<dbReference type="Gene3D" id="3.30.70.100">
    <property type="match status" value="1"/>
</dbReference>
<dbReference type="Proteomes" id="UP000322822">
    <property type="component" value="Chromosome 1"/>
</dbReference>
<name>A0A5P2GZI7_9BURK</name>
<evidence type="ECO:0000259" key="10">
    <source>
        <dbReference type="Pfam" id="PF21082"/>
    </source>
</evidence>
<evidence type="ECO:0000256" key="7">
    <source>
        <dbReference type="SAM" id="MobiDB-lite"/>
    </source>
</evidence>
<feature type="compositionally biased region" description="Polar residues" evidence="7">
    <location>
        <begin position="447"/>
        <end position="458"/>
    </location>
</feature>
<dbReference type="AlphaFoldDB" id="A0A5P2GZI7"/>
<evidence type="ECO:0000256" key="3">
    <source>
        <dbReference type="ARBA" id="ARBA00022475"/>
    </source>
</evidence>
<evidence type="ECO:0000256" key="6">
    <source>
        <dbReference type="ARBA" id="ARBA00023136"/>
    </source>
</evidence>
<evidence type="ECO:0000313" key="11">
    <source>
        <dbReference type="EMBL" id="QET00735.1"/>
    </source>
</evidence>
<reference evidence="11 12" key="1">
    <citation type="submission" date="2019-09" db="EMBL/GenBank/DDBJ databases">
        <title>FDA dAtabase for Regulatory Grade micrObial Sequences (FDA-ARGOS): Supporting development and validation of Infectious Disease Dx tests.</title>
        <authorList>
            <person name="Sciortino C."/>
            <person name="Tallon L."/>
            <person name="Sadzewicz L."/>
            <person name="Vavikolanu K."/>
            <person name="Mehta A."/>
            <person name="Aluvathingal J."/>
            <person name="Nadendla S."/>
            <person name="Nandy P."/>
            <person name="Geyer C."/>
            <person name="Yan Y."/>
            <person name="Sichtig H."/>
        </authorList>
    </citation>
    <scope>NUCLEOTIDE SEQUENCE [LARGE SCALE GENOMIC DNA]</scope>
    <source>
        <strain evidence="11 12">FDAARGOS_664</strain>
    </source>
</reference>
<keyword evidence="6 8" id="KW-0472">Membrane</keyword>
<dbReference type="SUPFAM" id="SSF50182">
    <property type="entry name" value="Sm-like ribonucleoproteins"/>
    <property type="match status" value="1"/>
</dbReference>
<sequence>MPEAASAVDAAGPAGAVSGSPATRPPFGRMLDDLIRDAGGQAFFWQIAVLAGCLVVAWFLARHVVKRLDARYATSSFALRFAAASLERAMFPLFGWLLVMVARYALVPLGSVSVLRLALVPLFGITFLYFAFYILRRVMSGDGQLQGMLVLVEKVLTTLVWLGMGLYVMGLLWDVIGWMQDVRFSVGGKQDVSLASTLLGAIWILLTVLVAMWFGSWLEDRLMRAPSLDTNLKVVLTRIAKALLLVVALLLSLSLVGIDLTVLSVFGGALGVGLGLGLQKIASNYISGFIILLDRSVKLGDQITVDKYTGIVAQIRTRYTVVRNGDGETLVPNEQLVAQSVQNHSFSNTNVRVATRVQADYAADPDTVIALLEACVRDLPRVLPEPKPTGFLVAFAESGIEYEIAVNIADPEKGKLGVQSAMNRAIWRTFKANGISIPYPQREIRATSGSLAEQTPQAPLQVGEKADVPPAPIR</sequence>
<proteinExistence type="inferred from homology"/>
<feature type="region of interest" description="Disordered" evidence="7">
    <location>
        <begin position="447"/>
        <end position="474"/>
    </location>
</feature>
<evidence type="ECO:0000259" key="9">
    <source>
        <dbReference type="Pfam" id="PF00924"/>
    </source>
</evidence>
<gene>
    <name evidence="11" type="ORF">FOB72_00920</name>
</gene>
<dbReference type="InterPro" id="IPR011014">
    <property type="entry name" value="MscS_channel_TM-2"/>
</dbReference>
<feature type="domain" description="Mechanosensitive ion channel MscS" evidence="9">
    <location>
        <begin position="281"/>
        <end position="345"/>
    </location>
</feature>
<dbReference type="SUPFAM" id="SSF82861">
    <property type="entry name" value="Mechanosensitive channel protein MscS (YggB), transmembrane region"/>
    <property type="match status" value="1"/>
</dbReference>
<dbReference type="InterPro" id="IPR049278">
    <property type="entry name" value="MS_channel_C"/>
</dbReference>
<dbReference type="OrthoDB" id="9809206at2"/>
<dbReference type="PANTHER" id="PTHR30347">
    <property type="entry name" value="POTASSIUM CHANNEL RELATED"/>
    <property type="match status" value="1"/>
</dbReference>
<dbReference type="Gene3D" id="2.30.30.60">
    <property type="match status" value="1"/>
</dbReference>
<keyword evidence="5 8" id="KW-1133">Transmembrane helix</keyword>
<dbReference type="Pfam" id="PF00924">
    <property type="entry name" value="MS_channel_2nd"/>
    <property type="match status" value="1"/>
</dbReference>
<feature type="transmembrane region" description="Helical" evidence="8">
    <location>
        <begin position="155"/>
        <end position="173"/>
    </location>
</feature>
<dbReference type="PANTHER" id="PTHR30347:SF1">
    <property type="entry name" value="MECHANOSENSITIVE CHANNEL MSCK"/>
    <property type="match status" value="1"/>
</dbReference>
<feature type="transmembrane region" description="Helical" evidence="8">
    <location>
        <begin position="113"/>
        <end position="135"/>
    </location>
</feature>
<dbReference type="Pfam" id="PF21082">
    <property type="entry name" value="MS_channel_3rd"/>
    <property type="match status" value="1"/>
</dbReference>
<dbReference type="GO" id="GO:0008381">
    <property type="term" value="F:mechanosensitive monoatomic ion channel activity"/>
    <property type="evidence" value="ECO:0007669"/>
    <property type="project" value="UniProtKB-ARBA"/>
</dbReference>
<dbReference type="InterPro" id="IPR006685">
    <property type="entry name" value="MscS_channel_2nd"/>
</dbReference>
<feature type="transmembrane region" description="Helical" evidence="8">
    <location>
        <begin position="43"/>
        <end position="61"/>
    </location>
</feature>
<feature type="transmembrane region" description="Helical" evidence="8">
    <location>
        <begin position="193"/>
        <end position="214"/>
    </location>
</feature>
<dbReference type="SUPFAM" id="SSF82689">
    <property type="entry name" value="Mechanosensitive channel protein MscS (YggB), C-terminal domain"/>
    <property type="match status" value="1"/>
</dbReference>
<feature type="domain" description="Mechanosensitive ion channel MscS C-terminal" evidence="10">
    <location>
        <begin position="354"/>
        <end position="437"/>
    </location>
</feature>
<comment type="similarity">
    <text evidence="2">Belongs to the MscS (TC 1.A.23) family.</text>
</comment>
<evidence type="ECO:0000313" key="12">
    <source>
        <dbReference type="Proteomes" id="UP000322822"/>
    </source>
</evidence>
<organism evidence="11 12">
    <name type="scientific">Cupriavidus pauculus</name>
    <dbReference type="NCBI Taxonomy" id="82633"/>
    <lineage>
        <taxon>Bacteria</taxon>
        <taxon>Pseudomonadati</taxon>
        <taxon>Pseudomonadota</taxon>
        <taxon>Betaproteobacteria</taxon>
        <taxon>Burkholderiales</taxon>
        <taxon>Burkholderiaceae</taxon>
        <taxon>Cupriavidus</taxon>
    </lineage>
</organism>
<feature type="transmembrane region" description="Helical" evidence="8">
    <location>
        <begin position="235"/>
        <end position="254"/>
    </location>
</feature>
<dbReference type="InterPro" id="IPR052702">
    <property type="entry name" value="MscS-like_channel"/>
</dbReference>
<evidence type="ECO:0000256" key="8">
    <source>
        <dbReference type="SAM" id="Phobius"/>
    </source>
</evidence>
<dbReference type="InterPro" id="IPR011066">
    <property type="entry name" value="MscS_channel_C_sf"/>
</dbReference>
<dbReference type="EMBL" id="CP044065">
    <property type="protein sequence ID" value="QET00735.1"/>
    <property type="molecule type" value="Genomic_DNA"/>
</dbReference>
<feature type="transmembrane region" description="Helical" evidence="8">
    <location>
        <begin position="89"/>
        <end position="107"/>
    </location>
</feature>
<keyword evidence="3" id="KW-1003">Cell membrane</keyword>
<dbReference type="GO" id="GO:0005886">
    <property type="term" value="C:plasma membrane"/>
    <property type="evidence" value="ECO:0007669"/>
    <property type="project" value="UniProtKB-SubCell"/>
</dbReference>
<accession>A0A5P2GZI7</accession>
<comment type="subcellular location">
    <subcellularLocation>
        <location evidence="1">Cell membrane</location>
        <topology evidence="1">Multi-pass membrane protein</topology>
    </subcellularLocation>
</comment>
<dbReference type="Gene3D" id="1.10.287.1260">
    <property type="match status" value="1"/>
</dbReference>
<feature type="region of interest" description="Disordered" evidence="7">
    <location>
        <begin position="1"/>
        <end position="21"/>
    </location>
</feature>
<evidence type="ECO:0000256" key="2">
    <source>
        <dbReference type="ARBA" id="ARBA00008017"/>
    </source>
</evidence>
<protein>
    <submittedName>
        <fullName evidence="11">Mechanosensitive ion channel</fullName>
    </submittedName>
</protein>
<dbReference type="InterPro" id="IPR023408">
    <property type="entry name" value="MscS_beta-dom_sf"/>
</dbReference>
<evidence type="ECO:0000256" key="4">
    <source>
        <dbReference type="ARBA" id="ARBA00022692"/>
    </source>
</evidence>
<evidence type="ECO:0000256" key="1">
    <source>
        <dbReference type="ARBA" id="ARBA00004651"/>
    </source>
</evidence>
<evidence type="ECO:0000256" key="5">
    <source>
        <dbReference type="ARBA" id="ARBA00022989"/>
    </source>
</evidence>
<dbReference type="InterPro" id="IPR010920">
    <property type="entry name" value="LSM_dom_sf"/>
</dbReference>